<evidence type="ECO:0000256" key="1">
    <source>
        <dbReference type="SAM" id="Phobius"/>
    </source>
</evidence>
<gene>
    <name evidence="2" type="ORF">NVP1169O_35</name>
</gene>
<dbReference type="EMBL" id="MG592536">
    <property type="protein sequence ID" value="AUR92063.1"/>
    <property type="molecule type" value="Genomic_DNA"/>
</dbReference>
<dbReference type="Proteomes" id="UP000267376">
    <property type="component" value="Segment"/>
</dbReference>
<keyword evidence="1" id="KW-0812">Transmembrane</keyword>
<reference evidence="2 3" key="1">
    <citation type="submission" date="2017-11" db="EMBL/GenBank/DDBJ databases">
        <title>A major lineage of nontailed dsDNA viruses as unrecognized killers of marine bacteria.</title>
        <authorList>
            <person name="Kauffman K.M."/>
            <person name="Hussain F.A."/>
            <person name="Yang J."/>
            <person name="Arevalo P."/>
            <person name="Brown J.M."/>
            <person name="Chang W.K."/>
            <person name="VanInsberghe D."/>
            <person name="Elsherbini J."/>
            <person name="Cutler M.B."/>
            <person name="Kelly L."/>
            <person name="Polz M.F."/>
        </authorList>
    </citation>
    <scope>NUCLEOTIDE SEQUENCE [LARGE SCALE GENOMIC DNA]</scope>
</reference>
<keyword evidence="1" id="KW-0472">Membrane</keyword>
<proteinExistence type="predicted"/>
<name>A0A2I7REJ9_9CAUD</name>
<accession>A0A2I7REJ9</accession>
<feature type="transmembrane region" description="Helical" evidence="1">
    <location>
        <begin position="17"/>
        <end position="37"/>
    </location>
</feature>
<evidence type="ECO:0000313" key="2">
    <source>
        <dbReference type="EMBL" id="AUR92063.1"/>
    </source>
</evidence>
<sequence length="42" mass="4857">MFELLQAVMAFESESNLLHLLGVTLWALTAFTLYRLCEWAHS</sequence>
<keyword evidence="1" id="KW-1133">Transmembrane helix</keyword>
<keyword evidence="3" id="KW-1185">Reference proteome</keyword>
<evidence type="ECO:0000313" key="3">
    <source>
        <dbReference type="Proteomes" id="UP000267376"/>
    </source>
</evidence>
<protein>
    <submittedName>
        <fullName evidence="2">TMhelix containing protein</fullName>
    </submittedName>
</protein>
<organism evidence="2 3">
    <name type="scientific">Vibrio phage 1.169.O._10N.261.52.B1</name>
    <dbReference type="NCBI Taxonomy" id="1881213"/>
    <lineage>
        <taxon>Viruses</taxon>
        <taxon>Duplodnaviria</taxon>
        <taxon>Heunggongvirae</taxon>
        <taxon>Uroviricota</taxon>
        <taxon>Caudoviricetes</taxon>
        <taxon>Schitoviridae</taxon>
        <taxon>Mukerjeevirus</taxon>
        <taxon>Mukerjeevirus mv52B1</taxon>
    </lineage>
</organism>